<proteinExistence type="predicted"/>
<protein>
    <submittedName>
        <fullName evidence="2">DUF6745 domain-containing protein</fullName>
    </submittedName>
</protein>
<keyword evidence="3" id="KW-1185">Reference proteome</keyword>
<gene>
    <name evidence="2" type="ORF">ACFFR3_03000</name>
</gene>
<dbReference type="InterPro" id="IPR046633">
    <property type="entry name" value="DUF6745"/>
</dbReference>
<reference evidence="2 3" key="1">
    <citation type="submission" date="2024-09" db="EMBL/GenBank/DDBJ databases">
        <authorList>
            <person name="Sun Q."/>
            <person name="Mori K."/>
        </authorList>
    </citation>
    <scope>NUCLEOTIDE SEQUENCE [LARGE SCALE GENOMIC DNA]</scope>
    <source>
        <strain evidence="2 3">JCM 3324</strain>
    </source>
</reference>
<dbReference type="RefSeq" id="WP_379482544.1">
    <property type="nucleotide sequence ID" value="NZ_JBHMCF010000003.1"/>
</dbReference>
<name>A0ABV5NDT2_9ACTN</name>
<organism evidence="2 3">
    <name type="scientific">Nonomuraea salmonea</name>
    <dbReference type="NCBI Taxonomy" id="46181"/>
    <lineage>
        <taxon>Bacteria</taxon>
        <taxon>Bacillati</taxon>
        <taxon>Actinomycetota</taxon>
        <taxon>Actinomycetes</taxon>
        <taxon>Streptosporangiales</taxon>
        <taxon>Streptosporangiaceae</taxon>
        <taxon>Nonomuraea</taxon>
    </lineage>
</organism>
<dbReference type="Proteomes" id="UP001589568">
    <property type="component" value="Unassembled WGS sequence"/>
</dbReference>
<accession>A0ABV5NDT2</accession>
<dbReference type="EMBL" id="JBHMCF010000003">
    <property type="protein sequence ID" value="MFB9468455.1"/>
    <property type="molecule type" value="Genomic_DNA"/>
</dbReference>
<dbReference type="Pfam" id="PF20530">
    <property type="entry name" value="DUF6745"/>
    <property type="match status" value="1"/>
</dbReference>
<sequence length="409" mass="43295">MATLTWEQVALATGPGDGAEAAVRQAYREAGLAEPELILVLPSPAAGAVTAAWLTGDPQARAALAAAGLGPSSRAGAQLGTAAGLGPSSRAGAQPGTVAGLGPESPAGAFPIPDLPALLPDGPGRSVRDDLRTQPWARARAAVYAECGPAGWAALWADTGGRLWPQAQRLINDIRRAIGELSGHGEQDGAAQGEGGRELGAVLREVTLDAVFGQHDAPWLSAFDGHDGLDGLDGLKRVAEQAGWWWPYERVAVVTERPVELHLDDLGRLHRAEGPALAFADGFALHAWHGMPVPAGFGAAMTALTPERIRAEPNAELRRAMLEHFGPERYLAESGAEPLHSDETGVLWRVELAGDEPLTMVEVVNSTPEPDGTRRTYFLRVPPWTERARQGVAWTFGVAEDDYHPERET</sequence>
<feature type="domain" description="DUF6745" evidence="1">
    <location>
        <begin position="203"/>
        <end position="409"/>
    </location>
</feature>
<evidence type="ECO:0000259" key="1">
    <source>
        <dbReference type="Pfam" id="PF20530"/>
    </source>
</evidence>
<evidence type="ECO:0000313" key="3">
    <source>
        <dbReference type="Proteomes" id="UP001589568"/>
    </source>
</evidence>
<comment type="caution">
    <text evidence="2">The sequence shown here is derived from an EMBL/GenBank/DDBJ whole genome shotgun (WGS) entry which is preliminary data.</text>
</comment>
<evidence type="ECO:0000313" key="2">
    <source>
        <dbReference type="EMBL" id="MFB9468455.1"/>
    </source>
</evidence>